<evidence type="ECO:0000259" key="4">
    <source>
        <dbReference type="PROSITE" id="PS50835"/>
    </source>
</evidence>
<evidence type="ECO:0000313" key="6">
    <source>
        <dbReference type="Proteomes" id="UP001476798"/>
    </source>
</evidence>
<sequence length="297" mass="32023">VSPQTPPPVVLEGNDLTLSCNVTRELNYPTYLSVTWLVKKGTTSEEILTFGPQGDVVTGSKFARRYLDGGLRLVPGRNGLFELVISRVTTSDQGTYECNGTEWTHESGGKWTKIVESTKEMGTVTVTPTGHFLNVKASSSSSSSPSVLLSPGNMLTLFCYVFADNLPVLSLEMTWLADGREIITMDHSGLVISNTSSNGVQAKRGQATLERTGGGEYRLGVRGVSGEDGGIYTCRVRAFIEKGGRSTGGGGRWHLAAEKMSNPVTVKVSETSKYHIFTAVNDMGKEMMSTSTPMDVF</sequence>
<dbReference type="InterPro" id="IPR051102">
    <property type="entry name" value="IgSF_V-set/TM_domain"/>
</dbReference>
<dbReference type="Pfam" id="PF07686">
    <property type="entry name" value="V-set"/>
    <property type="match status" value="1"/>
</dbReference>
<evidence type="ECO:0000256" key="2">
    <source>
        <dbReference type="ARBA" id="ARBA00023157"/>
    </source>
</evidence>
<dbReference type="PROSITE" id="PS50835">
    <property type="entry name" value="IG_LIKE"/>
    <property type="match status" value="2"/>
</dbReference>
<dbReference type="EMBL" id="JAHRIO010030116">
    <property type="protein sequence ID" value="MEQ2167363.1"/>
    <property type="molecule type" value="Genomic_DNA"/>
</dbReference>
<dbReference type="InterPro" id="IPR003599">
    <property type="entry name" value="Ig_sub"/>
</dbReference>
<feature type="domain" description="Ig-like" evidence="4">
    <location>
        <begin position="128"/>
        <end position="236"/>
    </location>
</feature>
<reference evidence="5 6" key="1">
    <citation type="submission" date="2021-06" db="EMBL/GenBank/DDBJ databases">
        <authorList>
            <person name="Palmer J.M."/>
        </authorList>
    </citation>
    <scope>NUCLEOTIDE SEQUENCE [LARGE SCALE GENOMIC DNA]</scope>
    <source>
        <strain evidence="5 6">GA_2019</strain>
        <tissue evidence="5">Muscle</tissue>
    </source>
</reference>
<organism evidence="5 6">
    <name type="scientific">Goodea atripinnis</name>
    <dbReference type="NCBI Taxonomy" id="208336"/>
    <lineage>
        <taxon>Eukaryota</taxon>
        <taxon>Metazoa</taxon>
        <taxon>Chordata</taxon>
        <taxon>Craniata</taxon>
        <taxon>Vertebrata</taxon>
        <taxon>Euteleostomi</taxon>
        <taxon>Actinopterygii</taxon>
        <taxon>Neopterygii</taxon>
        <taxon>Teleostei</taxon>
        <taxon>Neoteleostei</taxon>
        <taxon>Acanthomorphata</taxon>
        <taxon>Ovalentaria</taxon>
        <taxon>Atherinomorphae</taxon>
        <taxon>Cyprinodontiformes</taxon>
        <taxon>Goodeidae</taxon>
        <taxon>Goodea</taxon>
    </lineage>
</organism>
<name>A0ABV0N7J1_9TELE</name>
<keyword evidence="1" id="KW-0732">Signal</keyword>
<feature type="domain" description="Ig-like" evidence="4">
    <location>
        <begin position="3"/>
        <end position="116"/>
    </location>
</feature>
<dbReference type="PANTHER" id="PTHR12207">
    <property type="entry name" value="V-SET AND TRANSMEMBRANE DOMAIN-CONTAINING PROTEIN"/>
    <property type="match status" value="1"/>
</dbReference>
<dbReference type="InterPro" id="IPR013106">
    <property type="entry name" value="Ig_V-set"/>
</dbReference>
<keyword evidence="3" id="KW-0393">Immunoglobulin domain</keyword>
<dbReference type="InterPro" id="IPR007110">
    <property type="entry name" value="Ig-like_dom"/>
</dbReference>
<proteinExistence type="predicted"/>
<keyword evidence="6" id="KW-1185">Reference proteome</keyword>
<dbReference type="Gene3D" id="2.60.40.10">
    <property type="entry name" value="Immunoglobulins"/>
    <property type="match status" value="2"/>
</dbReference>
<gene>
    <name evidence="5" type="ORF">GOODEAATRI_003399</name>
</gene>
<dbReference type="SMART" id="SM00409">
    <property type="entry name" value="IG"/>
    <property type="match status" value="2"/>
</dbReference>
<accession>A0ABV0N7J1</accession>
<evidence type="ECO:0000256" key="3">
    <source>
        <dbReference type="ARBA" id="ARBA00023319"/>
    </source>
</evidence>
<comment type="caution">
    <text evidence="5">The sequence shown here is derived from an EMBL/GenBank/DDBJ whole genome shotgun (WGS) entry which is preliminary data.</text>
</comment>
<dbReference type="PANTHER" id="PTHR12207:SF3">
    <property type="entry name" value="PROSTAGLANDIN F2 RECEPTOR NEGATIVE REGULATOR"/>
    <property type="match status" value="1"/>
</dbReference>
<dbReference type="SUPFAM" id="SSF48726">
    <property type="entry name" value="Immunoglobulin"/>
    <property type="match status" value="2"/>
</dbReference>
<protein>
    <recommendedName>
        <fullName evidence="4">Ig-like domain-containing protein</fullName>
    </recommendedName>
</protein>
<evidence type="ECO:0000256" key="1">
    <source>
        <dbReference type="ARBA" id="ARBA00022729"/>
    </source>
</evidence>
<dbReference type="Proteomes" id="UP001476798">
    <property type="component" value="Unassembled WGS sequence"/>
</dbReference>
<evidence type="ECO:0000313" key="5">
    <source>
        <dbReference type="EMBL" id="MEQ2167363.1"/>
    </source>
</evidence>
<dbReference type="InterPro" id="IPR013783">
    <property type="entry name" value="Ig-like_fold"/>
</dbReference>
<keyword evidence="2" id="KW-1015">Disulfide bond</keyword>
<dbReference type="InterPro" id="IPR036179">
    <property type="entry name" value="Ig-like_dom_sf"/>
</dbReference>
<feature type="non-terminal residue" evidence="5">
    <location>
        <position position="1"/>
    </location>
</feature>